<protein>
    <submittedName>
        <fullName evidence="1">Uncharacterized protein</fullName>
    </submittedName>
</protein>
<name>A0A2N9AN27_METEX</name>
<reference evidence="2" key="1">
    <citation type="submission" date="2017-10" db="EMBL/GenBank/DDBJ databases">
        <authorList>
            <person name="Regsiter A."/>
            <person name="William W."/>
        </authorList>
    </citation>
    <scope>NUCLEOTIDE SEQUENCE [LARGE SCALE GENOMIC DNA]</scope>
</reference>
<accession>A0A2N9AN27</accession>
<organism evidence="1 2">
    <name type="scientific">Methylorubrum extorquens</name>
    <name type="common">Methylobacterium dichloromethanicum</name>
    <name type="synonym">Methylobacterium extorquens</name>
    <dbReference type="NCBI Taxonomy" id="408"/>
    <lineage>
        <taxon>Bacteria</taxon>
        <taxon>Pseudomonadati</taxon>
        <taxon>Pseudomonadota</taxon>
        <taxon>Alphaproteobacteria</taxon>
        <taxon>Hyphomicrobiales</taxon>
        <taxon>Methylobacteriaceae</taxon>
        <taxon>Methylorubrum</taxon>
    </lineage>
</organism>
<gene>
    <name evidence="1" type="ORF">TK0001_1948</name>
</gene>
<evidence type="ECO:0000313" key="1">
    <source>
        <dbReference type="EMBL" id="SOR28550.1"/>
    </source>
</evidence>
<dbReference type="EMBL" id="LT962688">
    <property type="protein sequence ID" value="SOR28550.1"/>
    <property type="molecule type" value="Genomic_DNA"/>
</dbReference>
<dbReference type="AlphaFoldDB" id="A0A2N9AN27"/>
<sequence>MILYFLLFNAAFAGKSIDILGFWSYIHATRLPVQPGELFR</sequence>
<evidence type="ECO:0000313" key="2">
    <source>
        <dbReference type="Proteomes" id="UP000233769"/>
    </source>
</evidence>
<dbReference type="Proteomes" id="UP000233769">
    <property type="component" value="Chromosome tk0001"/>
</dbReference>
<proteinExistence type="predicted"/>